<dbReference type="AlphaFoldDB" id="A0AAP3E6M1"/>
<evidence type="ECO:0000313" key="9">
    <source>
        <dbReference type="Proteomes" id="UP001321047"/>
    </source>
</evidence>
<organism evidence="8 9">
    <name type="scientific">Natronosalvus hydrolyticus</name>
    <dbReference type="NCBI Taxonomy" id="2979988"/>
    <lineage>
        <taxon>Archaea</taxon>
        <taxon>Methanobacteriati</taxon>
        <taxon>Methanobacteriota</taxon>
        <taxon>Stenosarchaea group</taxon>
        <taxon>Halobacteria</taxon>
        <taxon>Halobacteriales</taxon>
        <taxon>Natrialbaceae</taxon>
        <taxon>Natronosalvus</taxon>
    </lineage>
</organism>
<dbReference type="PROSITE" id="PS50850">
    <property type="entry name" value="MFS"/>
    <property type="match status" value="1"/>
</dbReference>
<evidence type="ECO:0000259" key="7">
    <source>
        <dbReference type="PROSITE" id="PS50850"/>
    </source>
</evidence>
<evidence type="ECO:0000256" key="5">
    <source>
        <dbReference type="ARBA" id="ARBA00023136"/>
    </source>
</evidence>
<dbReference type="InterPro" id="IPR036259">
    <property type="entry name" value="MFS_trans_sf"/>
</dbReference>
<dbReference type="PANTHER" id="PTHR43124">
    <property type="entry name" value="PURINE EFFLUX PUMP PBUE"/>
    <property type="match status" value="1"/>
</dbReference>
<comment type="subcellular location">
    <subcellularLocation>
        <location evidence="1">Cell membrane</location>
        <topology evidence="1">Multi-pass membrane protein</topology>
    </subcellularLocation>
</comment>
<dbReference type="InterPro" id="IPR011701">
    <property type="entry name" value="MFS"/>
</dbReference>
<feature type="transmembrane region" description="Helical" evidence="6">
    <location>
        <begin position="161"/>
        <end position="182"/>
    </location>
</feature>
<feature type="transmembrane region" description="Helical" evidence="6">
    <location>
        <begin position="12"/>
        <end position="31"/>
    </location>
</feature>
<evidence type="ECO:0000256" key="2">
    <source>
        <dbReference type="ARBA" id="ARBA00022475"/>
    </source>
</evidence>
<accession>A0AAP3E6M1</accession>
<keyword evidence="5 6" id="KW-0472">Membrane</keyword>
<keyword evidence="4 6" id="KW-1133">Transmembrane helix</keyword>
<keyword evidence="3 6" id="KW-0812">Transmembrane</keyword>
<dbReference type="GO" id="GO:0005886">
    <property type="term" value="C:plasma membrane"/>
    <property type="evidence" value="ECO:0007669"/>
    <property type="project" value="UniProtKB-SubCell"/>
</dbReference>
<feature type="transmembrane region" description="Helical" evidence="6">
    <location>
        <begin position="78"/>
        <end position="96"/>
    </location>
</feature>
<comment type="caution">
    <text evidence="8">The sequence shown here is derived from an EMBL/GenBank/DDBJ whole genome shotgun (WGS) entry which is preliminary data.</text>
</comment>
<dbReference type="EMBL" id="JAOPJZ010000010">
    <property type="protein sequence ID" value="MCU4752863.1"/>
    <property type="molecule type" value="Genomic_DNA"/>
</dbReference>
<keyword evidence="9" id="KW-1185">Reference proteome</keyword>
<dbReference type="PANTHER" id="PTHR43124:SF3">
    <property type="entry name" value="CHLORAMPHENICOL EFFLUX PUMP RV0191"/>
    <property type="match status" value="1"/>
</dbReference>
<dbReference type="Pfam" id="PF07690">
    <property type="entry name" value="MFS_1"/>
    <property type="match status" value="1"/>
</dbReference>
<dbReference type="SUPFAM" id="SSF103473">
    <property type="entry name" value="MFS general substrate transporter"/>
    <property type="match status" value="1"/>
</dbReference>
<evidence type="ECO:0000256" key="3">
    <source>
        <dbReference type="ARBA" id="ARBA00022692"/>
    </source>
</evidence>
<dbReference type="RefSeq" id="WP_342809190.1">
    <property type="nucleotide sequence ID" value="NZ_JAOPJZ010000010.1"/>
</dbReference>
<name>A0AAP3E6M1_9EURY</name>
<dbReference type="Gene3D" id="1.20.1250.20">
    <property type="entry name" value="MFS general substrate transporter like domains"/>
    <property type="match status" value="2"/>
</dbReference>
<dbReference type="GO" id="GO:0022857">
    <property type="term" value="F:transmembrane transporter activity"/>
    <property type="evidence" value="ECO:0007669"/>
    <property type="project" value="InterPro"/>
</dbReference>
<feature type="transmembrane region" description="Helical" evidence="6">
    <location>
        <begin position="136"/>
        <end position="155"/>
    </location>
</feature>
<feature type="transmembrane region" description="Helical" evidence="6">
    <location>
        <begin position="102"/>
        <end position="124"/>
    </location>
</feature>
<protein>
    <submittedName>
        <fullName evidence="8">MFS transporter</fullName>
    </submittedName>
</protein>
<evidence type="ECO:0000256" key="4">
    <source>
        <dbReference type="ARBA" id="ARBA00022989"/>
    </source>
</evidence>
<feature type="transmembrane region" description="Helical" evidence="6">
    <location>
        <begin position="345"/>
        <end position="363"/>
    </location>
</feature>
<dbReference type="InterPro" id="IPR050189">
    <property type="entry name" value="MFS_Efflux_Transporters"/>
</dbReference>
<feature type="transmembrane region" description="Helical" evidence="6">
    <location>
        <begin position="215"/>
        <end position="236"/>
    </location>
</feature>
<feature type="transmembrane region" description="Helical" evidence="6">
    <location>
        <begin position="43"/>
        <end position="66"/>
    </location>
</feature>
<gene>
    <name evidence="8" type="ORF">OB919_12895</name>
</gene>
<feature type="transmembrane region" description="Helical" evidence="6">
    <location>
        <begin position="370"/>
        <end position="389"/>
    </location>
</feature>
<dbReference type="Proteomes" id="UP001321047">
    <property type="component" value="Unassembled WGS sequence"/>
</dbReference>
<dbReference type="InterPro" id="IPR020846">
    <property type="entry name" value="MFS_dom"/>
</dbReference>
<reference evidence="8 9" key="1">
    <citation type="submission" date="2022-09" db="EMBL/GenBank/DDBJ databases">
        <title>Enrichment on poylsaccharides allowed isolation of novel metabolic and taxonomic groups of Haloarchaea.</title>
        <authorList>
            <person name="Sorokin D.Y."/>
            <person name="Elcheninov A.G."/>
            <person name="Khizhniak T.V."/>
            <person name="Kolganova T.V."/>
            <person name="Kublanov I.V."/>
        </authorList>
    </citation>
    <scope>NUCLEOTIDE SEQUENCE [LARGE SCALE GENOMIC DNA]</scope>
    <source>
        <strain evidence="8 9">AArc-curdl1</strain>
    </source>
</reference>
<sequence length="402" mass="41923">MFNPKRLYYSHTVLALCTLGFLSTMVARVVISPVVPALTDDFAVSTGAIGLALSGMWAAYAFTQFPSGVLADRKGERIVVLTAIGATGVTSLLLALSPAYVLFFVFAVALGAATGFVYTAAASLVTKQSPDTGRAIGIYIAGGPIAGLIAPPIAAAVAVEYGWSAAVAIGAVAAVPVFVLFWRGIEPTPPARSDTSLRDQLDLETFTELLSRPPIVFTVLLAVLGAFTWQAVASFLPAFLEMFHGFSRTGAGLLFSAYFVIHGATQPVTGALSDRYSRDATALLTMVVGTIGFSLLLVGTALFTIILAISLIGLAMSWGAPLQSKFMDNFSTAEQGTGFGLVRTIYMGLGSFGSAVTGILVDFGGWMQAFGLLAVLMAIGAILLTVSLLDQYLPLTLSVSSD</sequence>
<evidence type="ECO:0000256" key="6">
    <source>
        <dbReference type="SAM" id="Phobius"/>
    </source>
</evidence>
<evidence type="ECO:0000256" key="1">
    <source>
        <dbReference type="ARBA" id="ARBA00004651"/>
    </source>
</evidence>
<evidence type="ECO:0000313" key="8">
    <source>
        <dbReference type="EMBL" id="MCU4752863.1"/>
    </source>
</evidence>
<feature type="domain" description="Major facilitator superfamily (MFS) profile" evidence="7">
    <location>
        <begin position="13"/>
        <end position="392"/>
    </location>
</feature>
<feature type="transmembrane region" description="Helical" evidence="6">
    <location>
        <begin position="282"/>
        <end position="315"/>
    </location>
</feature>
<keyword evidence="2" id="KW-1003">Cell membrane</keyword>
<proteinExistence type="predicted"/>